<comment type="subcellular location">
    <subcellularLocation>
        <location evidence="2">Cell membrane</location>
        <topology evidence="2">Multi-pass membrane protein</topology>
    </subcellularLocation>
</comment>
<dbReference type="InterPro" id="IPR003660">
    <property type="entry name" value="HAMP_dom"/>
</dbReference>
<feature type="transmembrane region" description="Helical" evidence="11">
    <location>
        <begin position="215"/>
        <end position="235"/>
    </location>
</feature>
<protein>
    <recommendedName>
        <fullName evidence="3">histidine kinase</fullName>
        <ecNumber evidence="3">2.7.13.3</ecNumber>
    </recommendedName>
</protein>
<evidence type="ECO:0000259" key="12">
    <source>
        <dbReference type="PROSITE" id="PS50109"/>
    </source>
</evidence>
<evidence type="ECO:0000313" key="15">
    <source>
        <dbReference type="Proteomes" id="UP000032568"/>
    </source>
</evidence>
<dbReference type="PROSITE" id="PS50885">
    <property type="entry name" value="HAMP"/>
    <property type="match status" value="1"/>
</dbReference>
<evidence type="ECO:0000313" key="14">
    <source>
        <dbReference type="EMBL" id="WDE00971.1"/>
    </source>
</evidence>
<dbReference type="InterPro" id="IPR003594">
    <property type="entry name" value="HATPase_dom"/>
</dbReference>
<sequence length="557" mass="62016">MFVRIYSGIFLAILVSIAGVYATYQLNLQSRLSSYSQSVLQGSLVLISEGYNRQQDKNKERWLSLVGKMTGLNPSISTLNKVAGEPWQLTIAGEGKLNIAMTHLNQEISIALDHIGEQQLRAIALLILNELARVKDGNQEQELQKLQTLFSFPISFINKRELNLDSQQQIRLNKGEVVVSSLSQDAGYSVYVKTKQDKILHVGVINKFEPLTTQLLVILISICLLITSLVVYFLVYRLEYRLNVVNHIVGEFGPKKIKNRVPIKGNDVITQLGIKVNEMASRIEQLLQHQKEITQAVSHELRTPIARIRFRLQILSDACDEVEQADSSEAVKSQLDEKVAGISRDIDQLEALIDEMLCLYKLDIDPADYKRSLVNIDELLTSVLDLAKLPYSHIDFTLKKQVNLTGYCHADDIDRLLQNLISNAGKHANSRVDITLEQTEQGFCISVGDDGAGIPQADRERIFEPFTRLDSSRNKKIKGYGLGLAIVSRIALLNQAKVWVESSPLGGANFKFHCLCGEHLPASEPASSSLNTLPEASLPESDLAESALAQGSMEKPE</sequence>
<feature type="region of interest" description="Disordered" evidence="10">
    <location>
        <begin position="526"/>
        <end position="557"/>
    </location>
</feature>
<dbReference type="SMART" id="SM00388">
    <property type="entry name" value="HisKA"/>
    <property type="match status" value="1"/>
</dbReference>
<evidence type="ECO:0000256" key="4">
    <source>
        <dbReference type="ARBA" id="ARBA00022475"/>
    </source>
</evidence>
<dbReference type="PANTHER" id="PTHR44936">
    <property type="entry name" value="SENSOR PROTEIN CREC"/>
    <property type="match status" value="1"/>
</dbReference>
<dbReference type="Gene3D" id="1.10.287.130">
    <property type="match status" value="1"/>
</dbReference>
<dbReference type="InterPro" id="IPR036890">
    <property type="entry name" value="HATPase_C_sf"/>
</dbReference>
<keyword evidence="15" id="KW-1185">Reference proteome</keyword>
<dbReference type="SUPFAM" id="SSF47384">
    <property type="entry name" value="Homodimeric domain of signal transducing histidine kinase"/>
    <property type="match status" value="1"/>
</dbReference>
<dbReference type="InterPro" id="IPR050980">
    <property type="entry name" value="2C_sensor_his_kinase"/>
</dbReference>
<name>A0AAE9YTL2_9GAMM</name>
<dbReference type="PROSITE" id="PS50109">
    <property type="entry name" value="HIS_KIN"/>
    <property type="match status" value="1"/>
</dbReference>
<dbReference type="AlphaFoldDB" id="A0AAE9YTL2"/>
<evidence type="ECO:0000256" key="3">
    <source>
        <dbReference type="ARBA" id="ARBA00012438"/>
    </source>
</evidence>
<evidence type="ECO:0000259" key="13">
    <source>
        <dbReference type="PROSITE" id="PS50885"/>
    </source>
</evidence>
<dbReference type="GO" id="GO:0000155">
    <property type="term" value="F:phosphorelay sensor kinase activity"/>
    <property type="evidence" value="ECO:0007669"/>
    <property type="project" value="InterPro"/>
</dbReference>
<gene>
    <name evidence="14" type="ORF">SG35_010265</name>
</gene>
<keyword evidence="11" id="KW-1133">Transmembrane helix</keyword>
<dbReference type="GO" id="GO:0005886">
    <property type="term" value="C:plasma membrane"/>
    <property type="evidence" value="ECO:0007669"/>
    <property type="project" value="UniProtKB-SubCell"/>
</dbReference>
<dbReference type="PRINTS" id="PR00344">
    <property type="entry name" value="BCTRLSENSOR"/>
</dbReference>
<dbReference type="CDD" id="cd00082">
    <property type="entry name" value="HisKA"/>
    <property type="match status" value="1"/>
</dbReference>
<comment type="catalytic activity">
    <reaction evidence="1">
        <text>ATP + protein L-histidine = ADP + protein N-phospho-L-histidine.</text>
        <dbReference type="EC" id="2.7.13.3"/>
    </reaction>
</comment>
<evidence type="ECO:0000256" key="8">
    <source>
        <dbReference type="ARBA" id="ARBA00022777"/>
    </source>
</evidence>
<dbReference type="Proteomes" id="UP000032568">
    <property type="component" value="Chromosome"/>
</dbReference>
<keyword evidence="9" id="KW-0067">ATP-binding</keyword>
<dbReference type="Gene3D" id="3.30.565.10">
    <property type="entry name" value="Histidine kinase-like ATPase, C-terminal domain"/>
    <property type="match status" value="1"/>
</dbReference>
<dbReference type="InterPro" id="IPR003661">
    <property type="entry name" value="HisK_dim/P_dom"/>
</dbReference>
<keyword evidence="4" id="KW-1003">Cell membrane</keyword>
<keyword evidence="5" id="KW-0597">Phosphoprotein</keyword>
<dbReference type="KEGG" id="tact:SG35_010265"/>
<evidence type="ECO:0000256" key="7">
    <source>
        <dbReference type="ARBA" id="ARBA00022741"/>
    </source>
</evidence>
<accession>A0AAE9YTL2</accession>
<keyword evidence="7" id="KW-0547">Nucleotide-binding</keyword>
<dbReference type="Pfam" id="PF02518">
    <property type="entry name" value="HATPase_c"/>
    <property type="match status" value="1"/>
</dbReference>
<proteinExistence type="predicted"/>
<keyword evidence="11" id="KW-0812">Transmembrane</keyword>
<keyword evidence="6" id="KW-0808">Transferase</keyword>
<dbReference type="InterPro" id="IPR005467">
    <property type="entry name" value="His_kinase_dom"/>
</dbReference>
<feature type="domain" description="HAMP" evidence="13">
    <location>
        <begin position="260"/>
        <end position="288"/>
    </location>
</feature>
<feature type="domain" description="Histidine kinase" evidence="12">
    <location>
        <begin position="296"/>
        <end position="512"/>
    </location>
</feature>
<evidence type="ECO:0000256" key="10">
    <source>
        <dbReference type="SAM" id="MobiDB-lite"/>
    </source>
</evidence>
<keyword evidence="11" id="KW-0472">Membrane</keyword>
<dbReference type="RefSeq" id="WP_044836271.1">
    <property type="nucleotide sequence ID" value="NZ_CP059735.1"/>
</dbReference>
<reference evidence="14 15" key="1">
    <citation type="journal article" date="2015" name="Genome Announc.">
        <title>Draft Genome Sequences of Marine Isolates of Thalassomonas viridans and Thalassomonas actiniarum.</title>
        <authorList>
            <person name="Olonade I."/>
            <person name="van Zyl L.J."/>
            <person name="Trindade M."/>
        </authorList>
    </citation>
    <scope>NUCLEOTIDE SEQUENCE [LARGE SCALE GENOMIC DNA]</scope>
    <source>
        <strain evidence="14 15">A5K-106</strain>
    </source>
</reference>
<dbReference type="SUPFAM" id="SSF55874">
    <property type="entry name" value="ATPase domain of HSP90 chaperone/DNA topoisomerase II/histidine kinase"/>
    <property type="match status" value="1"/>
</dbReference>
<dbReference type="GO" id="GO:0005524">
    <property type="term" value="F:ATP binding"/>
    <property type="evidence" value="ECO:0007669"/>
    <property type="project" value="UniProtKB-KW"/>
</dbReference>
<organism evidence="14 15">
    <name type="scientific">Thalassomonas actiniarum</name>
    <dbReference type="NCBI Taxonomy" id="485447"/>
    <lineage>
        <taxon>Bacteria</taxon>
        <taxon>Pseudomonadati</taxon>
        <taxon>Pseudomonadota</taxon>
        <taxon>Gammaproteobacteria</taxon>
        <taxon>Alteromonadales</taxon>
        <taxon>Colwelliaceae</taxon>
        <taxon>Thalassomonas</taxon>
    </lineage>
</organism>
<dbReference type="Pfam" id="PF00512">
    <property type="entry name" value="HisKA"/>
    <property type="match status" value="1"/>
</dbReference>
<evidence type="ECO:0000256" key="11">
    <source>
        <dbReference type="SAM" id="Phobius"/>
    </source>
</evidence>
<reference evidence="14 15" key="2">
    <citation type="journal article" date="2022" name="Mar. Drugs">
        <title>Bioassay-Guided Fractionation Leads to the Detection of Cholic Acid Generated by the Rare Thalassomonas sp.</title>
        <authorList>
            <person name="Pheiffer F."/>
            <person name="Schneider Y.K."/>
            <person name="Hansen E.H."/>
            <person name="Andersen J.H."/>
            <person name="Isaksson J."/>
            <person name="Busche T."/>
            <person name="R C."/>
            <person name="Kalinowski J."/>
            <person name="Zyl L.V."/>
            <person name="Trindade M."/>
        </authorList>
    </citation>
    <scope>NUCLEOTIDE SEQUENCE [LARGE SCALE GENOMIC DNA]</scope>
    <source>
        <strain evidence="14 15">A5K-106</strain>
    </source>
</reference>
<dbReference type="SMART" id="SM00387">
    <property type="entry name" value="HATPase_c"/>
    <property type="match status" value="1"/>
</dbReference>
<dbReference type="InterPro" id="IPR004358">
    <property type="entry name" value="Sig_transdc_His_kin-like_C"/>
</dbReference>
<dbReference type="EMBL" id="CP059735">
    <property type="protein sequence ID" value="WDE00971.1"/>
    <property type="molecule type" value="Genomic_DNA"/>
</dbReference>
<dbReference type="EC" id="2.7.13.3" evidence="3"/>
<evidence type="ECO:0000256" key="1">
    <source>
        <dbReference type="ARBA" id="ARBA00000085"/>
    </source>
</evidence>
<evidence type="ECO:0000256" key="5">
    <source>
        <dbReference type="ARBA" id="ARBA00022553"/>
    </source>
</evidence>
<dbReference type="InterPro" id="IPR036097">
    <property type="entry name" value="HisK_dim/P_sf"/>
</dbReference>
<evidence type="ECO:0000256" key="2">
    <source>
        <dbReference type="ARBA" id="ARBA00004651"/>
    </source>
</evidence>
<evidence type="ECO:0000256" key="9">
    <source>
        <dbReference type="ARBA" id="ARBA00022840"/>
    </source>
</evidence>
<evidence type="ECO:0000256" key="6">
    <source>
        <dbReference type="ARBA" id="ARBA00022679"/>
    </source>
</evidence>
<dbReference type="PANTHER" id="PTHR44936:SF10">
    <property type="entry name" value="SENSOR PROTEIN RSTB"/>
    <property type="match status" value="1"/>
</dbReference>
<keyword evidence="8 14" id="KW-0418">Kinase</keyword>